<dbReference type="RefSeq" id="WP_088270858.1">
    <property type="nucleotide sequence ID" value="NZ_BMKI01000010.1"/>
</dbReference>
<dbReference type="Gene3D" id="3.40.390.10">
    <property type="entry name" value="Collagenase (Catalytic Domain)"/>
    <property type="match status" value="1"/>
</dbReference>
<reference evidence="8" key="1">
    <citation type="journal article" date="2019" name="Int. J. Syst. Evol. Microbiol.">
        <title>The Global Catalogue of Microorganisms (GCM) 10K type strain sequencing project: providing services to taxonomists for standard genome sequencing and annotation.</title>
        <authorList>
            <consortium name="The Broad Institute Genomics Platform"/>
            <consortium name="The Broad Institute Genome Sequencing Center for Infectious Disease"/>
            <person name="Wu L."/>
            <person name="Ma J."/>
        </authorList>
    </citation>
    <scope>NUCLEOTIDE SEQUENCE [LARGE SCALE GENOMIC DNA]</scope>
    <source>
        <strain evidence="8">CGMCC 1.15942</strain>
    </source>
</reference>
<organism evidence="7 8">
    <name type="scientific">Enterococcus wangshanyuanii</name>
    <dbReference type="NCBI Taxonomy" id="2005703"/>
    <lineage>
        <taxon>Bacteria</taxon>
        <taxon>Bacillati</taxon>
        <taxon>Bacillota</taxon>
        <taxon>Bacilli</taxon>
        <taxon>Lactobacillales</taxon>
        <taxon>Enterococcaceae</taxon>
        <taxon>Enterococcus</taxon>
    </lineage>
</organism>
<evidence type="ECO:0000256" key="5">
    <source>
        <dbReference type="SAM" id="SignalP"/>
    </source>
</evidence>
<evidence type="ECO:0000256" key="2">
    <source>
        <dbReference type="ARBA" id="ARBA00022723"/>
    </source>
</evidence>
<sequence>MKKKNFYVLFGLLLLLSFTMKSEAAKPPRFKGVLSQGVRNIKYYIAPSASGVAGHIDNAKHNWMYTGWANPIYMYKQNHNWLSNIDAHGYTSSGSKTGGYVEFYDNTDRAIATGGNAPNRNYFYAIIRFNMHYKNNSYMRDRIPKHEMGHALGLAHINDKTSIMHPSVEGGPRKVDRDASNKITDIYGW</sequence>
<name>A0ABQ1PPX4_9ENTE</name>
<evidence type="ECO:0000313" key="7">
    <source>
        <dbReference type="EMBL" id="GGD00503.1"/>
    </source>
</evidence>
<dbReference type="PRINTS" id="PR00138">
    <property type="entry name" value="MATRIXIN"/>
</dbReference>
<dbReference type="EMBL" id="BMKI01000010">
    <property type="protein sequence ID" value="GGD00503.1"/>
    <property type="molecule type" value="Genomic_DNA"/>
</dbReference>
<feature type="chain" id="PRO_5047285122" description="Peptidase M10 metallopeptidase domain-containing protein" evidence="5">
    <location>
        <begin position="25"/>
        <end position="189"/>
    </location>
</feature>
<dbReference type="InterPro" id="IPR024079">
    <property type="entry name" value="MetalloPept_cat_dom_sf"/>
</dbReference>
<feature type="domain" description="Peptidase M10 metallopeptidase" evidence="6">
    <location>
        <begin position="87"/>
        <end position="188"/>
    </location>
</feature>
<evidence type="ECO:0000313" key="8">
    <source>
        <dbReference type="Proteomes" id="UP000630615"/>
    </source>
</evidence>
<dbReference type="InterPro" id="IPR001818">
    <property type="entry name" value="Pept_M10_metallopeptidase"/>
</dbReference>
<keyword evidence="2" id="KW-0479">Metal-binding</keyword>
<evidence type="ECO:0000256" key="3">
    <source>
        <dbReference type="ARBA" id="ARBA00022801"/>
    </source>
</evidence>
<keyword evidence="8" id="KW-1185">Reference proteome</keyword>
<dbReference type="Pfam" id="PF00413">
    <property type="entry name" value="Peptidase_M10"/>
    <property type="match status" value="1"/>
</dbReference>
<evidence type="ECO:0000256" key="4">
    <source>
        <dbReference type="ARBA" id="ARBA00022833"/>
    </source>
</evidence>
<keyword evidence="1" id="KW-0645">Protease</keyword>
<evidence type="ECO:0000256" key="1">
    <source>
        <dbReference type="ARBA" id="ARBA00022670"/>
    </source>
</evidence>
<comment type="caution">
    <text evidence="7">The sequence shown here is derived from an EMBL/GenBank/DDBJ whole genome shotgun (WGS) entry which is preliminary data.</text>
</comment>
<keyword evidence="5" id="KW-0732">Signal</keyword>
<keyword evidence="4" id="KW-0862">Zinc</keyword>
<gene>
    <name evidence="7" type="ORF">GCM10011573_32620</name>
</gene>
<proteinExistence type="predicted"/>
<dbReference type="SUPFAM" id="SSF55486">
    <property type="entry name" value="Metalloproteases ('zincins'), catalytic domain"/>
    <property type="match status" value="1"/>
</dbReference>
<dbReference type="Proteomes" id="UP000630615">
    <property type="component" value="Unassembled WGS sequence"/>
</dbReference>
<protein>
    <recommendedName>
        <fullName evidence="6">Peptidase M10 metallopeptidase domain-containing protein</fullName>
    </recommendedName>
</protein>
<feature type="signal peptide" evidence="5">
    <location>
        <begin position="1"/>
        <end position="24"/>
    </location>
</feature>
<dbReference type="InterPro" id="IPR021190">
    <property type="entry name" value="Pept_M10A"/>
</dbReference>
<evidence type="ECO:0000259" key="6">
    <source>
        <dbReference type="Pfam" id="PF00413"/>
    </source>
</evidence>
<keyword evidence="3" id="KW-0378">Hydrolase</keyword>
<accession>A0ABQ1PPX4</accession>